<comment type="caution">
    <text evidence="6">The sequence shown here is derived from an EMBL/GenBank/DDBJ whole genome shotgun (WGS) entry which is preliminary data.</text>
</comment>
<dbReference type="Proteomes" id="UP000661971">
    <property type="component" value="Unassembled WGS sequence"/>
</dbReference>
<dbReference type="PROSITE" id="PS51304">
    <property type="entry name" value="GALECTIN"/>
    <property type="match status" value="2"/>
</dbReference>
<dbReference type="GO" id="GO:0030246">
    <property type="term" value="F:carbohydrate binding"/>
    <property type="evidence" value="ECO:0007669"/>
    <property type="project" value="UniProtKB-UniRule"/>
</dbReference>
<dbReference type="SMART" id="SM00908">
    <property type="entry name" value="Gal-bind_lectin"/>
    <property type="match status" value="2"/>
</dbReference>
<sequence length="329" mass="35125">MAFVPALGYQPAYNPPLPHVSPVPGGLRPGMSIYVQGVVPPRANRFRVDLGAGAEGPLALHVNPRFDQAAAVFNSRQGGAWGAEQRRPLGPLARGSPFELVISVTPGGYRLLLNGSDFEEFPHRLPPEQVTTVTVDGDVQLQAVNVLGGGVSAGTPQPNPLPSGGPGVRGSPHPPDPPCSALPFSLQGMFHTPARPPVPFVATIPGGLTPKKTIVVKGFIPPDSKRFHINLRAGPGGDVLLHVNPRPSEGSLVRNSRLGGQWGSEERQLPHNPLQRGRYFDLSIRCGNHRFKVFAEGQPLFDFAHRAPAGPHVNTLEVEGDVVLSYVHF</sequence>
<proteinExistence type="predicted"/>
<gene>
    <name evidence="6" type="primary">Lgals4</name>
    <name evidence="6" type="ORF">NOTNIG_R14225</name>
</gene>
<evidence type="ECO:0000313" key="6">
    <source>
        <dbReference type="EMBL" id="NXD18209.1"/>
    </source>
</evidence>
<evidence type="ECO:0000256" key="3">
    <source>
        <dbReference type="RuleBase" id="RU102079"/>
    </source>
</evidence>
<keyword evidence="2" id="KW-0677">Repeat</keyword>
<dbReference type="InterPro" id="IPR013320">
    <property type="entry name" value="ConA-like_dom_sf"/>
</dbReference>
<dbReference type="PANTHER" id="PTHR11346:SF32">
    <property type="entry name" value="GALECTIN-4"/>
    <property type="match status" value="1"/>
</dbReference>
<reference evidence="7" key="1">
    <citation type="submission" date="2023-07" db="EMBL/GenBank/DDBJ databases">
        <title>Bird 10,000 Genomes (B10K) Project - Family phase.</title>
        <authorList>
            <person name="Zhang G."/>
        </authorList>
    </citation>
    <scope>NUCLEOTIDE SEQUENCE [LARGE SCALE GENOMIC DNA]</scope>
</reference>
<dbReference type="PANTHER" id="PTHR11346">
    <property type="entry name" value="GALECTIN"/>
    <property type="match status" value="1"/>
</dbReference>
<dbReference type="SMART" id="SM00276">
    <property type="entry name" value="GLECT"/>
    <property type="match status" value="2"/>
</dbReference>
<feature type="domain" description="Galectin" evidence="5">
    <location>
        <begin position="19"/>
        <end position="147"/>
    </location>
</feature>
<dbReference type="Gene3D" id="2.60.120.200">
    <property type="match status" value="2"/>
</dbReference>
<dbReference type="CDD" id="cd00070">
    <property type="entry name" value="GLECT"/>
    <property type="match status" value="2"/>
</dbReference>
<name>A0A851TNF9_9AVES</name>
<dbReference type="AlphaFoldDB" id="A0A851TNF9"/>
<keyword evidence="1 3" id="KW-0430">Lectin</keyword>
<dbReference type="InterPro" id="IPR044156">
    <property type="entry name" value="Galectin-like"/>
</dbReference>
<accession>A0A851TNF9</accession>
<dbReference type="FunFam" id="2.60.120.200:FF:000124">
    <property type="entry name" value="Galectin-4"/>
    <property type="match status" value="2"/>
</dbReference>
<dbReference type="SUPFAM" id="SSF49899">
    <property type="entry name" value="Concanavalin A-like lectins/glucanases"/>
    <property type="match status" value="2"/>
</dbReference>
<evidence type="ECO:0000259" key="5">
    <source>
        <dbReference type="PROSITE" id="PS51304"/>
    </source>
</evidence>
<protein>
    <recommendedName>
        <fullName evidence="3">Galectin</fullName>
    </recommendedName>
</protein>
<organism evidence="6 7">
    <name type="scientific">Nothocercus nigrocapillus</name>
    <dbReference type="NCBI Taxonomy" id="1977171"/>
    <lineage>
        <taxon>Eukaryota</taxon>
        <taxon>Metazoa</taxon>
        <taxon>Chordata</taxon>
        <taxon>Craniata</taxon>
        <taxon>Vertebrata</taxon>
        <taxon>Euteleostomi</taxon>
        <taxon>Archelosauria</taxon>
        <taxon>Archosauria</taxon>
        <taxon>Dinosauria</taxon>
        <taxon>Saurischia</taxon>
        <taxon>Theropoda</taxon>
        <taxon>Coelurosauria</taxon>
        <taxon>Aves</taxon>
        <taxon>Palaeognathae</taxon>
        <taxon>Tinamiformes</taxon>
        <taxon>Tinamidae</taxon>
        <taxon>Nothocercus</taxon>
    </lineage>
</organism>
<feature type="non-terminal residue" evidence="6">
    <location>
        <position position="329"/>
    </location>
</feature>
<feature type="region of interest" description="Disordered" evidence="4">
    <location>
        <begin position="150"/>
        <end position="180"/>
    </location>
</feature>
<dbReference type="EMBL" id="WBNA01000701">
    <property type="protein sequence ID" value="NXD18209.1"/>
    <property type="molecule type" value="Genomic_DNA"/>
</dbReference>
<evidence type="ECO:0000256" key="1">
    <source>
        <dbReference type="ARBA" id="ARBA00022734"/>
    </source>
</evidence>
<dbReference type="InterPro" id="IPR001079">
    <property type="entry name" value="Galectin_CRD"/>
</dbReference>
<feature type="non-terminal residue" evidence="6">
    <location>
        <position position="1"/>
    </location>
</feature>
<evidence type="ECO:0000256" key="2">
    <source>
        <dbReference type="ARBA" id="ARBA00022737"/>
    </source>
</evidence>
<feature type="domain" description="Galectin" evidence="5">
    <location>
        <begin position="200"/>
        <end position="329"/>
    </location>
</feature>
<keyword evidence="7" id="KW-1185">Reference proteome</keyword>
<evidence type="ECO:0000256" key="4">
    <source>
        <dbReference type="SAM" id="MobiDB-lite"/>
    </source>
</evidence>
<evidence type="ECO:0000313" key="7">
    <source>
        <dbReference type="Proteomes" id="UP000661971"/>
    </source>
</evidence>
<dbReference type="Pfam" id="PF00337">
    <property type="entry name" value="Gal-bind_lectin"/>
    <property type="match status" value="2"/>
</dbReference>